<dbReference type="PROSITE" id="PS00105">
    <property type="entry name" value="AA_TRANSFER_CLASS_1"/>
    <property type="match status" value="1"/>
</dbReference>
<protein>
    <recommendedName>
        <fullName evidence="3">Aminotransferase</fullName>
        <ecNumber evidence="3">2.6.1.-</ecNumber>
    </recommendedName>
</protein>
<dbReference type="InterPro" id="IPR004839">
    <property type="entry name" value="Aminotransferase_I/II_large"/>
</dbReference>
<comment type="cofactor">
    <cofactor evidence="1 3">
        <name>pyridoxal 5'-phosphate</name>
        <dbReference type="ChEBI" id="CHEBI:597326"/>
    </cofactor>
</comment>
<evidence type="ECO:0000313" key="5">
    <source>
        <dbReference type="EMBL" id="AAP99270.1"/>
    </source>
</evidence>
<name>Q7VDZ1_PROMA</name>
<sequence>MDLRNNYSEHIYYQNSLQHGGNLEQEAKRLGVHISSLIDASASLVPFSLSSPLHRCLINALKDLDLKIYPDRSHSALREAIAKHHKVHPSMVLPGNGASELITWAGRDASQNGLSILPSPGFSDYKRALKCWNGKYLYSPLPLKWTSKLPQLFPLKPSKHVIWVTNPHNPTGQCWSRDSLELLLKTHSLVICDEAFLPLVPNGEKESLIPLVENYSNLIVIRSLTKLFSIAGLRIGYAISTSKRLQQWQELRDPWPLNGLAISIGKMIMTDEKILHNRINQVHKWINEEGPWLQSNLQNLKGIIAHPSSTNFQLIESSQSLAIFRERLAKKNILLRDCSSFEGLGENWLRISLQKKSDNRRIIEAMQQVLKHIFEEC</sequence>
<evidence type="ECO:0000313" key="6">
    <source>
        <dbReference type="Proteomes" id="UP000001420"/>
    </source>
</evidence>
<dbReference type="EC" id="2.6.1.-" evidence="3"/>
<dbReference type="InterPro" id="IPR004838">
    <property type="entry name" value="NHTrfase_class1_PyrdxlP-BS"/>
</dbReference>
<dbReference type="PATRIC" id="fig|167539.5.peg.231"/>
<dbReference type="Proteomes" id="UP000001420">
    <property type="component" value="Chromosome"/>
</dbReference>
<gene>
    <name evidence="5" type="primary">hisC</name>
    <name evidence="5" type="ordered locus">Pro_0224</name>
</gene>
<dbReference type="CDD" id="cd00609">
    <property type="entry name" value="AAT_like"/>
    <property type="match status" value="1"/>
</dbReference>
<keyword evidence="3" id="KW-0808">Transferase</keyword>
<accession>Q7VDZ1</accession>
<evidence type="ECO:0000259" key="4">
    <source>
        <dbReference type="Pfam" id="PF00155"/>
    </source>
</evidence>
<dbReference type="InterPro" id="IPR015422">
    <property type="entry name" value="PyrdxlP-dep_Trfase_small"/>
</dbReference>
<dbReference type="InterPro" id="IPR015421">
    <property type="entry name" value="PyrdxlP-dep_Trfase_major"/>
</dbReference>
<proteinExistence type="inferred from homology"/>
<dbReference type="GO" id="GO:0008483">
    <property type="term" value="F:transaminase activity"/>
    <property type="evidence" value="ECO:0007669"/>
    <property type="project" value="UniProtKB-KW"/>
</dbReference>
<dbReference type="Gene3D" id="3.40.640.10">
    <property type="entry name" value="Type I PLP-dependent aspartate aminotransferase-like (Major domain)"/>
    <property type="match status" value="1"/>
</dbReference>
<dbReference type="InterPro" id="IPR015424">
    <property type="entry name" value="PyrdxlP-dep_Trfase"/>
</dbReference>
<feature type="domain" description="Aminotransferase class I/classII large" evidence="4">
    <location>
        <begin position="62"/>
        <end position="365"/>
    </location>
</feature>
<dbReference type="PANTHER" id="PTHR42885">
    <property type="entry name" value="HISTIDINOL-PHOSPHATE AMINOTRANSFERASE-RELATED"/>
    <property type="match status" value="1"/>
</dbReference>
<evidence type="ECO:0000256" key="2">
    <source>
        <dbReference type="ARBA" id="ARBA00022898"/>
    </source>
</evidence>
<dbReference type="KEGG" id="pma:Pro_0224"/>
<dbReference type="GO" id="GO:0030170">
    <property type="term" value="F:pyridoxal phosphate binding"/>
    <property type="evidence" value="ECO:0007669"/>
    <property type="project" value="InterPro"/>
</dbReference>
<organism evidence="5 6">
    <name type="scientific">Prochlorococcus marinus (strain SARG / CCMP1375 / SS120)</name>
    <dbReference type="NCBI Taxonomy" id="167539"/>
    <lineage>
        <taxon>Bacteria</taxon>
        <taxon>Bacillati</taxon>
        <taxon>Cyanobacteriota</taxon>
        <taxon>Cyanophyceae</taxon>
        <taxon>Synechococcales</taxon>
        <taxon>Prochlorococcaceae</taxon>
        <taxon>Prochlorococcus</taxon>
    </lineage>
</organism>
<dbReference type="PANTHER" id="PTHR42885:SF1">
    <property type="entry name" value="THREONINE-PHOSPHATE DECARBOXYLASE"/>
    <property type="match status" value="1"/>
</dbReference>
<keyword evidence="6" id="KW-1185">Reference proteome</keyword>
<comment type="similarity">
    <text evidence="3">Belongs to the class-I pyridoxal-phosphate-dependent aminotransferase family.</text>
</comment>
<dbReference type="SUPFAM" id="SSF53383">
    <property type="entry name" value="PLP-dependent transferases"/>
    <property type="match status" value="1"/>
</dbReference>
<dbReference type="EnsemblBacteria" id="AAP99270">
    <property type="protein sequence ID" value="AAP99270"/>
    <property type="gene ID" value="Pro_0224"/>
</dbReference>
<keyword evidence="2" id="KW-0663">Pyridoxal phosphate</keyword>
<dbReference type="RefSeq" id="WP_011124379.1">
    <property type="nucleotide sequence ID" value="NC_005042.1"/>
</dbReference>
<dbReference type="HOGENOM" id="CLU_017584_3_2_3"/>
<reference evidence="5 6" key="1">
    <citation type="journal article" date="2003" name="Proc. Natl. Acad. Sci. U.S.A.">
        <title>Genome sequence of the cyanobacterium Prochlorococcus marinus SS120, a nearly minimal oxyphototrophic genome.</title>
        <authorList>
            <person name="Dufresne A."/>
            <person name="Salanoubat M."/>
            <person name="Partensky F."/>
            <person name="Artiguenave F."/>
            <person name="Axmann I.M."/>
            <person name="Barbe V."/>
            <person name="Duprat S."/>
            <person name="Galperin M.Y."/>
            <person name="Koonin E.V."/>
            <person name="Le Gall F."/>
            <person name="Makarova K.S."/>
            <person name="Ostrowski M."/>
            <person name="Oztas S."/>
            <person name="Robert C."/>
            <person name="Rogozin I.B."/>
            <person name="Scanlan D.J."/>
            <person name="Tandeau de Marsac N."/>
            <person name="Weissenbach J."/>
            <person name="Wincker P."/>
            <person name="Wolf Y.I."/>
            <person name="Hess W.R."/>
        </authorList>
    </citation>
    <scope>NUCLEOTIDE SEQUENCE [LARGE SCALE GENOMIC DNA]</scope>
    <source>
        <strain evidence="6">SARG / CCMP1375 / SS120</strain>
    </source>
</reference>
<evidence type="ECO:0000256" key="3">
    <source>
        <dbReference type="RuleBase" id="RU000481"/>
    </source>
</evidence>
<evidence type="ECO:0000256" key="1">
    <source>
        <dbReference type="ARBA" id="ARBA00001933"/>
    </source>
</evidence>
<dbReference type="Gene3D" id="3.90.1150.10">
    <property type="entry name" value="Aspartate Aminotransferase, domain 1"/>
    <property type="match status" value="1"/>
</dbReference>
<keyword evidence="3 5" id="KW-0032">Aminotransferase</keyword>
<dbReference type="Pfam" id="PF00155">
    <property type="entry name" value="Aminotran_1_2"/>
    <property type="match status" value="1"/>
</dbReference>
<dbReference type="EMBL" id="AE017126">
    <property type="protein sequence ID" value="AAP99270.1"/>
    <property type="molecule type" value="Genomic_DNA"/>
</dbReference>
<dbReference type="OrthoDB" id="9813612at2"/>
<dbReference type="eggNOG" id="COG0079">
    <property type="taxonomic scope" value="Bacteria"/>
</dbReference>
<dbReference type="STRING" id="167539.Pro_0224"/>
<dbReference type="AlphaFoldDB" id="Q7VDZ1"/>